<dbReference type="PROSITE" id="PS51462">
    <property type="entry name" value="NUDIX"/>
    <property type="match status" value="1"/>
</dbReference>
<dbReference type="PANTHER" id="PTHR43046">
    <property type="entry name" value="GDP-MANNOSE MANNOSYL HYDROLASE"/>
    <property type="match status" value="1"/>
</dbReference>
<gene>
    <name evidence="5" type="ORF">ACFQPF_07285</name>
</gene>
<evidence type="ECO:0000313" key="6">
    <source>
        <dbReference type="Proteomes" id="UP001596549"/>
    </source>
</evidence>
<dbReference type="InterPro" id="IPR015797">
    <property type="entry name" value="NUDIX_hydrolase-like_dom_sf"/>
</dbReference>
<protein>
    <submittedName>
        <fullName evidence="5">NUDIX hydrolase</fullName>
        <ecNumber evidence="5">3.6.-.-</ecNumber>
    </submittedName>
</protein>
<dbReference type="InterPro" id="IPR020084">
    <property type="entry name" value="NUDIX_hydrolase_CS"/>
</dbReference>
<evidence type="ECO:0000256" key="1">
    <source>
        <dbReference type="ARBA" id="ARBA00001946"/>
    </source>
</evidence>
<dbReference type="InterPro" id="IPR000086">
    <property type="entry name" value="NUDIX_hydrolase_dom"/>
</dbReference>
<comment type="cofactor">
    <cofactor evidence="1">
        <name>Mg(2+)</name>
        <dbReference type="ChEBI" id="CHEBI:18420"/>
    </cofactor>
</comment>
<name>A0ABW2NQC0_9BACL</name>
<evidence type="ECO:0000259" key="4">
    <source>
        <dbReference type="PROSITE" id="PS51462"/>
    </source>
</evidence>
<dbReference type="PRINTS" id="PR00502">
    <property type="entry name" value="NUDIXFAMILY"/>
</dbReference>
<dbReference type="SUPFAM" id="SSF55811">
    <property type="entry name" value="Nudix"/>
    <property type="match status" value="1"/>
</dbReference>
<sequence length="180" mass="21116">MNFSTIFEEDQLFTSYSTLRERIAVRGIILINGRILLVQSNRGDYKFPGGGVEEAESHEEALIREIREETGYKHAMVISKAGIVIERGHDENNEGALFQMTSHYYFCDLVNEEKTFQQLEDYEVELEFTPKWITLEEAIQQNERLIAQFQENSWLRRETFVLNEIKRASIGAHRYVPRHL</sequence>
<evidence type="ECO:0000256" key="2">
    <source>
        <dbReference type="ARBA" id="ARBA00022801"/>
    </source>
</evidence>
<dbReference type="GO" id="GO:0016787">
    <property type="term" value="F:hydrolase activity"/>
    <property type="evidence" value="ECO:0007669"/>
    <property type="project" value="UniProtKB-KW"/>
</dbReference>
<dbReference type="Proteomes" id="UP001596549">
    <property type="component" value="Unassembled WGS sequence"/>
</dbReference>
<dbReference type="Gene3D" id="3.90.79.10">
    <property type="entry name" value="Nucleoside Triphosphate Pyrophosphohydrolase"/>
    <property type="match status" value="1"/>
</dbReference>
<feature type="domain" description="Nudix hydrolase" evidence="4">
    <location>
        <begin position="20"/>
        <end position="162"/>
    </location>
</feature>
<evidence type="ECO:0000313" key="5">
    <source>
        <dbReference type="EMBL" id="MFC7371474.1"/>
    </source>
</evidence>
<dbReference type="CDD" id="cd02883">
    <property type="entry name" value="NUDIX_Hydrolase"/>
    <property type="match status" value="1"/>
</dbReference>
<dbReference type="PANTHER" id="PTHR43046:SF15">
    <property type="entry name" value="MUTT_NUDIX FAMILY PROTEIN"/>
    <property type="match status" value="1"/>
</dbReference>
<accession>A0ABW2NQC0</accession>
<dbReference type="Pfam" id="PF00293">
    <property type="entry name" value="NUDIX"/>
    <property type="match status" value="1"/>
</dbReference>
<keyword evidence="6" id="KW-1185">Reference proteome</keyword>
<comment type="caution">
    <text evidence="5">The sequence shown here is derived from an EMBL/GenBank/DDBJ whole genome shotgun (WGS) entry which is preliminary data.</text>
</comment>
<dbReference type="EMBL" id="JBHTCP010000013">
    <property type="protein sequence ID" value="MFC7371474.1"/>
    <property type="molecule type" value="Genomic_DNA"/>
</dbReference>
<reference evidence="6" key="1">
    <citation type="journal article" date="2019" name="Int. J. Syst. Evol. Microbiol.">
        <title>The Global Catalogue of Microorganisms (GCM) 10K type strain sequencing project: providing services to taxonomists for standard genome sequencing and annotation.</title>
        <authorList>
            <consortium name="The Broad Institute Genomics Platform"/>
            <consortium name="The Broad Institute Genome Sequencing Center for Infectious Disease"/>
            <person name="Wu L."/>
            <person name="Ma J."/>
        </authorList>
    </citation>
    <scope>NUCLEOTIDE SEQUENCE [LARGE SCALE GENOMIC DNA]</scope>
    <source>
        <strain evidence="6">NBRC 106396</strain>
    </source>
</reference>
<comment type="similarity">
    <text evidence="3">Belongs to the Nudix hydrolase family.</text>
</comment>
<keyword evidence="2 3" id="KW-0378">Hydrolase</keyword>
<dbReference type="InterPro" id="IPR020476">
    <property type="entry name" value="Nudix_hydrolase"/>
</dbReference>
<dbReference type="PROSITE" id="PS00893">
    <property type="entry name" value="NUDIX_BOX"/>
    <property type="match status" value="1"/>
</dbReference>
<proteinExistence type="inferred from homology"/>
<evidence type="ECO:0000256" key="3">
    <source>
        <dbReference type="RuleBase" id="RU003476"/>
    </source>
</evidence>
<dbReference type="EC" id="3.6.-.-" evidence="5"/>
<organism evidence="5 6">
    <name type="scientific">Fictibacillus iocasae</name>
    <dbReference type="NCBI Taxonomy" id="2715437"/>
    <lineage>
        <taxon>Bacteria</taxon>
        <taxon>Bacillati</taxon>
        <taxon>Bacillota</taxon>
        <taxon>Bacilli</taxon>
        <taxon>Bacillales</taxon>
        <taxon>Fictibacillaceae</taxon>
        <taxon>Fictibacillus</taxon>
    </lineage>
</organism>
<dbReference type="RefSeq" id="WP_379748074.1">
    <property type="nucleotide sequence ID" value="NZ_JBHTCP010000013.1"/>
</dbReference>